<name>A0A0F9SNE7_9ZZZZ</name>
<dbReference type="EMBL" id="LAZR01000575">
    <property type="protein sequence ID" value="KKN63897.1"/>
    <property type="molecule type" value="Genomic_DNA"/>
</dbReference>
<dbReference type="AlphaFoldDB" id="A0A0F9SNE7"/>
<reference evidence="1" key="1">
    <citation type="journal article" date="2015" name="Nature">
        <title>Complex archaea that bridge the gap between prokaryotes and eukaryotes.</title>
        <authorList>
            <person name="Spang A."/>
            <person name="Saw J.H."/>
            <person name="Jorgensen S.L."/>
            <person name="Zaremba-Niedzwiedzka K."/>
            <person name="Martijn J."/>
            <person name="Lind A.E."/>
            <person name="van Eijk R."/>
            <person name="Schleper C."/>
            <person name="Guy L."/>
            <person name="Ettema T.J."/>
        </authorList>
    </citation>
    <scope>NUCLEOTIDE SEQUENCE</scope>
</reference>
<evidence type="ECO:0000313" key="1">
    <source>
        <dbReference type="EMBL" id="KKN63897.1"/>
    </source>
</evidence>
<sequence length="181" mass="20364">MREIEGIEQALDILKSHWQELEEQFDRKNHRFLMLMSADHDAIGRVLRAHLVVESFLSTFLSSSLGVEDLESLRLSVFQKASLLPKKGSSASFVRPGILQLNAVRNKLGHQIEHRVKAHEISAISEVLQVARPKVQFDEPIDAIEAFAPVACAFLSGSTPELEEMFTEAFHHISTHNPENT</sequence>
<proteinExistence type="predicted"/>
<organism evidence="1">
    <name type="scientific">marine sediment metagenome</name>
    <dbReference type="NCBI Taxonomy" id="412755"/>
    <lineage>
        <taxon>unclassified sequences</taxon>
        <taxon>metagenomes</taxon>
        <taxon>ecological metagenomes</taxon>
    </lineage>
</organism>
<comment type="caution">
    <text evidence="1">The sequence shown here is derived from an EMBL/GenBank/DDBJ whole genome shotgun (WGS) entry which is preliminary data.</text>
</comment>
<gene>
    <name evidence="1" type="ORF">LCGC14_0497200</name>
</gene>
<accession>A0A0F9SNE7</accession>
<protein>
    <submittedName>
        <fullName evidence="1">Uncharacterized protein</fullName>
    </submittedName>
</protein>